<dbReference type="GeneID" id="94367737"/>
<feature type="transmembrane region" description="Helical" evidence="9">
    <location>
        <begin position="327"/>
        <end position="347"/>
    </location>
</feature>
<feature type="transmembrane region" description="Helical" evidence="9">
    <location>
        <begin position="44"/>
        <end position="66"/>
    </location>
</feature>
<feature type="transmembrane region" description="Helical" evidence="9">
    <location>
        <begin position="98"/>
        <end position="120"/>
    </location>
</feature>
<keyword evidence="5 9" id="KW-0812">Transmembrane</keyword>
<feature type="transmembrane region" description="Helical" evidence="9">
    <location>
        <begin position="132"/>
        <end position="154"/>
    </location>
</feature>
<feature type="transmembrane region" description="Helical" evidence="9">
    <location>
        <begin position="353"/>
        <end position="377"/>
    </location>
</feature>
<keyword evidence="6 9" id="KW-1133">Transmembrane helix</keyword>
<dbReference type="InterPro" id="IPR047984">
    <property type="entry name" value="XylE-like"/>
</dbReference>
<dbReference type="InterPro" id="IPR036259">
    <property type="entry name" value="MFS_trans_sf"/>
</dbReference>
<accession>A0ABQ3BJ41</accession>
<dbReference type="EMBL" id="BMWY01000001">
    <property type="protein sequence ID" value="GGZ43839.1"/>
    <property type="molecule type" value="Genomic_DNA"/>
</dbReference>
<comment type="similarity">
    <text evidence="2 8">Belongs to the major facilitator superfamily. Sugar transporter (TC 2.A.1.1) family.</text>
</comment>
<feature type="transmembrane region" description="Helical" evidence="9">
    <location>
        <begin position="181"/>
        <end position="202"/>
    </location>
</feature>
<proteinExistence type="inferred from homology"/>
<dbReference type="InterPro" id="IPR005829">
    <property type="entry name" value="Sugar_transporter_CS"/>
</dbReference>
<feature type="domain" description="Major facilitator superfamily (MFS) profile" evidence="10">
    <location>
        <begin position="8"/>
        <end position="451"/>
    </location>
</feature>
<evidence type="ECO:0000256" key="4">
    <source>
        <dbReference type="ARBA" id="ARBA00022475"/>
    </source>
</evidence>
<dbReference type="SUPFAM" id="SSF103473">
    <property type="entry name" value="MFS general substrate transporter"/>
    <property type="match status" value="1"/>
</dbReference>
<dbReference type="InterPro" id="IPR020846">
    <property type="entry name" value="MFS_dom"/>
</dbReference>
<evidence type="ECO:0000256" key="2">
    <source>
        <dbReference type="ARBA" id="ARBA00010992"/>
    </source>
</evidence>
<keyword evidence="4" id="KW-1003">Cell membrane</keyword>
<keyword evidence="7 9" id="KW-0472">Membrane</keyword>
<feature type="transmembrane region" description="Helical" evidence="9">
    <location>
        <begin position="389"/>
        <end position="409"/>
    </location>
</feature>
<dbReference type="InterPro" id="IPR050820">
    <property type="entry name" value="MFS_Sugar_Transporter"/>
</dbReference>
<evidence type="ECO:0000256" key="9">
    <source>
        <dbReference type="SAM" id="Phobius"/>
    </source>
</evidence>
<comment type="subcellular location">
    <subcellularLocation>
        <location evidence="1">Cell membrane</location>
        <topology evidence="1">Multi-pass membrane protein</topology>
    </subcellularLocation>
</comment>
<evidence type="ECO:0000256" key="5">
    <source>
        <dbReference type="ARBA" id="ARBA00022692"/>
    </source>
</evidence>
<evidence type="ECO:0000256" key="6">
    <source>
        <dbReference type="ARBA" id="ARBA00022989"/>
    </source>
</evidence>
<dbReference type="PANTHER" id="PTHR48023:SF4">
    <property type="entry name" value="D-XYLOSE-PROTON SYMPORTER-LIKE 2"/>
    <property type="match status" value="1"/>
</dbReference>
<keyword evidence="12" id="KW-1185">Reference proteome</keyword>
<evidence type="ECO:0000313" key="11">
    <source>
        <dbReference type="EMBL" id="GGZ43839.1"/>
    </source>
</evidence>
<feature type="transmembrane region" description="Helical" evidence="9">
    <location>
        <begin position="429"/>
        <end position="447"/>
    </location>
</feature>
<dbReference type="PROSITE" id="PS50850">
    <property type="entry name" value="MFS"/>
    <property type="match status" value="1"/>
</dbReference>
<evidence type="ECO:0000256" key="8">
    <source>
        <dbReference type="RuleBase" id="RU003346"/>
    </source>
</evidence>
<protein>
    <submittedName>
        <fullName evidence="11">D-xylose transporter XylE</fullName>
    </submittedName>
</protein>
<dbReference type="PROSITE" id="PS00217">
    <property type="entry name" value="SUGAR_TRANSPORT_2"/>
    <property type="match status" value="1"/>
</dbReference>
<dbReference type="PROSITE" id="PS00216">
    <property type="entry name" value="SUGAR_TRANSPORT_1"/>
    <property type="match status" value="2"/>
</dbReference>
<dbReference type="NCBIfam" id="TIGR00879">
    <property type="entry name" value="SP"/>
    <property type="match status" value="1"/>
</dbReference>
<dbReference type="CDD" id="cd17359">
    <property type="entry name" value="MFS_XylE_like"/>
    <property type="match status" value="1"/>
</dbReference>
<evidence type="ECO:0000256" key="3">
    <source>
        <dbReference type="ARBA" id="ARBA00022448"/>
    </source>
</evidence>
<dbReference type="PRINTS" id="PR00171">
    <property type="entry name" value="SUGRTRNSPORT"/>
</dbReference>
<comment type="caution">
    <text evidence="11">The sequence shown here is derived from an EMBL/GenBank/DDBJ whole genome shotgun (WGS) entry which is preliminary data.</text>
</comment>
<feature type="transmembrane region" description="Helical" evidence="9">
    <location>
        <begin position="75"/>
        <end position="92"/>
    </location>
</feature>
<dbReference type="Pfam" id="PF00083">
    <property type="entry name" value="Sugar_tr"/>
    <property type="match status" value="1"/>
</dbReference>
<gene>
    <name evidence="11" type="primary">xylE</name>
    <name evidence="11" type="ORF">GCM10008088_00970</name>
</gene>
<evidence type="ECO:0000256" key="1">
    <source>
        <dbReference type="ARBA" id="ARBA00004651"/>
    </source>
</evidence>
<evidence type="ECO:0000256" key="7">
    <source>
        <dbReference type="ARBA" id="ARBA00023136"/>
    </source>
</evidence>
<dbReference type="PANTHER" id="PTHR48023">
    <property type="entry name" value="D-XYLOSE-PROTON SYMPORTER-LIKE 2"/>
    <property type="match status" value="1"/>
</dbReference>
<evidence type="ECO:0000313" key="12">
    <source>
        <dbReference type="Proteomes" id="UP000615593"/>
    </source>
</evidence>
<dbReference type="InterPro" id="IPR003663">
    <property type="entry name" value="Sugar/inositol_transpt"/>
</dbReference>
<dbReference type="Proteomes" id="UP000615593">
    <property type="component" value="Unassembled WGS sequence"/>
</dbReference>
<evidence type="ECO:0000259" key="10">
    <source>
        <dbReference type="PROSITE" id="PS50850"/>
    </source>
</evidence>
<name>A0ABQ3BJ41_9FLAO</name>
<feature type="transmembrane region" description="Helical" evidence="9">
    <location>
        <begin position="256"/>
        <end position="282"/>
    </location>
</feature>
<organism evidence="11 12">
    <name type="scientific">Mesonia mobilis</name>
    <dbReference type="NCBI Taxonomy" id="369791"/>
    <lineage>
        <taxon>Bacteria</taxon>
        <taxon>Pseudomonadati</taxon>
        <taxon>Bacteroidota</taxon>
        <taxon>Flavobacteriia</taxon>
        <taxon>Flavobacteriales</taxon>
        <taxon>Flavobacteriaceae</taxon>
        <taxon>Mesonia</taxon>
    </lineage>
</organism>
<dbReference type="InterPro" id="IPR005828">
    <property type="entry name" value="MFS_sugar_transport-like"/>
</dbReference>
<keyword evidence="3 8" id="KW-0813">Transport</keyword>
<dbReference type="RefSeq" id="WP_027884775.1">
    <property type="nucleotide sequence ID" value="NZ_BMWY01000001.1"/>
</dbReference>
<feature type="transmembrane region" description="Helical" evidence="9">
    <location>
        <begin position="302"/>
        <end position="320"/>
    </location>
</feature>
<sequence>MSRKLILPIIISTLGGFLFGYDTGVINGAQLYFKDYFGFSTAEQGWAVGSALIGCIFGGLGAGVLAEAIGRKKSLLLAAFLFSISAIGSALADSLLGLSIYRILGGIGIGLASLLSPMYISEVSPKEKRGAMVSLNQMAIVTGFLVVFFANYWVGNHLSESMITGDITTESLSQWNIDEGWRYMFGLEIIPAVLFFVLLFFVPGSPRWYVIKEKYNHAIVALEKLGYSNEVAQQKVKEIENSLEEKESSNWAAFKGLGFAVFVGVMLSIFQQLTGINAILYYGSTIFQALGNSAESAIFQNILIAVVNFSFTIIAIFTVDKWGRKPLLILGGFVMAIALALLTYDIYTQQFSLVAVFGILLFIAGFAMTWGPVTWVLLSEIFPDRVRGLAMGIAVAAQWLFNYLVSQTFPMMMDKESAVFEMSNGTFPYWIYGVSCIAMSLFVWKFIPETKGRDLKDVRQLWIKKHKS</sequence>
<reference evidence="12" key="1">
    <citation type="journal article" date="2019" name="Int. J. Syst. Evol. Microbiol.">
        <title>The Global Catalogue of Microorganisms (GCM) 10K type strain sequencing project: providing services to taxonomists for standard genome sequencing and annotation.</title>
        <authorList>
            <consortium name="The Broad Institute Genomics Platform"/>
            <consortium name="The Broad Institute Genome Sequencing Center for Infectious Disease"/>
            <person name="Wu L."/>
            <person name="Ma J."/>
        </authorList>
    </citation>
    <scope>NUCLEOTIDE SEQUENCE [LARGE SCALE GENOMIC DNA]</scope>
    <source>
        <strain evidence="12">KCTC 12708</strain>
    </source>
</reference>
<dbReference type="Gene3D" id="1.20.1250.20">
    <property type="entry name" value="MFS general substrate transporter like domains"/>
    <property type="match status" value="2"/>
</dbReference>